<dbReference type="InterPro" id="IPR006976">
    <property type="entry name" value="VanZ-like"/>
</dbReference>
<keyword evidence="1" id="KW-0472">Membrane</keyword>
<dbReference type="OrthoDB" id="8665993at2"/>
<dbReference type="NCBIfam" id="NF037970">
    <property type="entry name" value="vanZ_1"/>
    <property type="match status" value="1"/>
</dbReference>
<gene>
    <name evidence="3" type="ORF">E4O92_03730</name>
</gene>
<dbReference type="AlphaFoldDB" id="A0A4Y9T4P5"/>
<dbReference type="EMBL" id="SPUM01000023">
    <property type="protein sequence ID" value="TFW34680.1"/>
    <property type="molecule type" value="Genomic_DNA"/>
</dbReference>
<proteinExistence type="predicted"/>
<comment type="caution">
    <text evidence="3">The sequence shown here is derived from an EMBL/GenBank/DDBJ whole genome shotgun (WGS) entry which is preliminary data.</text>
</comment>
<protein>
    <recommendedName>
        <fullName evidence="2">VanZ-like domain-containing protein</fullName>
    </recommendedName>
</protein>
<reference evidence="3 4" key="1">
    <citation type="submission" date="2019-03" db="EMBL/GenBank/DDBJ databases">
        <title>Draft genome of Massilia hortus sp. nov., a novel bacterial species of the Oxalobacteraceae family.</title>
        <authorList>
            <person name="Peta V."/>
            <person name="Raths R."/>
            <person name="Bucking H."/>
        </authorList>
    </citation>
    <scope>NUCLEOTIDE SEQUENCE [LARGE SCALE GENOMIC DNA]</scope>
    <source>
        <strain evidence="3 4">ONC3</strain>
    </source>
</reference>
<keyword evidence="1" id="KW-0812">Transmembrane</keyword>
<keyword evidence="1" id="KW-1133">Transmembrane helix</keyword>
<dbReference type="Pfam" id="PF04892">
    <property type="entry name" value="VanZ"/>
    <property type="match status" value="1"/>
</dbReference>
<organism evidence="3 4">
    <name type="scientific">Massilia horti</name>
    <dbReference type="NCBI Taxonomy" id="2562153"/>
    <lineage>
        <taxon>Bacteria</taxon>
        <taxon>Pseudomonadati</taxon>
        <taxon>Pseudomonadota</taxon>
        <taxon>Betaproteobacteria</taxon>
        <taxon>Burkholderiales</taxon>
        <taxon>Oxalobacteraceae</taxon>
        <taxon>Telluria group</taxon>
        <taxon>Massilia</taxon>
    </lineage>
</organism>
<evidence type="ECO:0000313" key="4">
    <source>
        <dbReference type="Proteomes" id="UP000297258"/>
    </source>
</evidence>
<evidence type="ECO:0000259" key="2">
    <source>
        <dbReference type="Pfam" id="PF04892"/>
    </source>
</evidence>
<evidence type="ECO:0000256" key="1">
    <source>
        <dbReference type="SAM" id="Phobius"/>
    </source>
</evidence>
<accession>A0A4Y9T4P5</accession>
<feature type="domain" description="VanZ-like" evidence="2">
    <location>
        <begin position="48"/>
        <end position="121"/>
    </location>
</feature>
<dbReference type="Proteomes" id="UP000297258">
    <property type="component" value="Unassembled WGS sequence"/>
</dbReference>
<sequence>MSNVLYLLVLDPRLRKLRLALAILLFLTIVITGNIPGARSEIGHYAPGTVLHFLSYSGLALLWYTGSTGSAMARSLKAVLAIAAMGACDEFIQSFFPYRGADIRDWMVDCIAAVTTCGLLSAFLPKPMPAR</sequence>
<dbReference type="RefSeq" id="WP_135188407.1">
    <property type="nucleotide sequence ID" value="NZ_SPUM01000023.1"/>
</dbReference>
<name>A0A4Y9T4P5_9BURK</name>
<evidence type="ECO:0000313" key="3">
    <source>
        <dbReference type="EMBL" id="TFW34680.1"/>
    </source>
</evidence>
<feature type="transmembrane region" description="Helical" evidence="1">
    <location>
        <begin position="50"/>
        <end position="66"/>
    </location>
</feature>
<keyword evidence="4" id="KW-1185">Reference proteome</keyword>